<comment type="caution">
    <text evidence="1">The sequence shown here is derived from an EMBL/GenBank/DDBJ whole genome shotgun (WGS) entry which is preliminary data.</text>
</comment>
<organism evidence="1 2">
    <name type="scientific">Cinchona calisaya</name>
    <dbReference type="NCBI Taxonomy" id="153742"/>
    <lineage>
        <taxon>Eukaryota</taxon>
        <taxon>Viridiplantae</taxon>
        <taxon>Streptophyta</taxon>
        <taxon>Embryophyta</taxon>
        <taxon>Tracheophyta</taxon>
        <taxon>Spermatophyta</taxon>
        <taxon>Magnoliopsida</taxon>
        <taxon>eudicotyledons</taxon>
        <taxon>Gunneridae</taxon>
        <taxon>Pentapetalae</taxon>
        <taxon>asterids</taxon>
        <taxon>lamiids</taxon>
        <taxon>Gentianales</taxon>
        <taxon>Rubiaceae</taxon>
        <taxon>Cinchonoideae</taxon>
        <taxon>Cinchoneae</taxon>
        <taxon>Cinchona</taxon>
    </lineage>
</organism>
<evidence type="ECO:0000313" key="1">
    <source>
        <dbReference type="EMBL" id="KAL3513454.1"/>
    </source>
</evidence>
<keyword evidence="2" id="KW-1185">Reference proteome</keyword>
<accession>A0ABD2Z2W0</accession>
<evidence type="ECO:0000313" key="2">
    <source>
        <dbReference type="Proteomes" id="UP001630127"/>
    </source>
</evidence>
<sequence>MIVGILQTLIKNTFVAKLRECKREEQMLHEVGFLLDAGHDCNWGLEFLQNILKECVQEYLIRTGQNEGHKEDKSMELFAEVYVHLSPEIATPNYFVSNVLIIFDYEDVIWDPGIEHL</sequence>
<reference evidence="1 2" key="1">
    <citation type="submission" date="2024-11" db="EMBL/GenBank/DDBJ databases">
        <title>A near-complete genome assembly of Cinchona calisaya.</title>
        <authorList>
            <person name="Lian D.C."/>
            <person name="Zhao X.W."/>
            <person name="Wei L."/>
        </authorList>
    </citation>
    <scope>NUCLEOTIDE SEQUENCE [LARGE SCALE GENOMIC DNA]</scope>
    <source>
        <tissue evidence="1">Nenye</tissue>
    </source>
</reference>
<name>A0ABD2Z2W0_9GENT</name>
<gene>
    <name evidence="1" type="ORF">ACH5RR_026171</name>
</gene>
<dbReference type="EMBL" id="JBJUIK010000011">
    <property type="protein sequence ID" value="KAL3513454.1"/>
    <property type="molecule type" value="Genomic_DNA"/>
</dbReference>
<proteinExistence type="predicted"/>
<protein>
    <submittedName>
        <fullName evidence="1">Uncharacterized protein</fullName>
    </submittedName>
</protein>
<dbReference type="Proteomes" id="UP001630127">
    <property type="component" value="Unassembled WGS sequence"/>
</dbReference>
<dbReference type="AlphaFoldDB" id="A0ABD2Z2W0"/>